<dbReference type="Pfam" id="PF00918">
    <property type="entry name" value="Gastrin"/>
    <property type="match status" value="1"/>
</dbReference>
<keyword evidence="6" id="KW-1185">Reference proteome</keyword>
<keyword evidence="2" id="KW-0027">Amidation</keyword>
<proteinExistence type="predicted"/>
<evidence type="ECO:0000256" key="2">
    <source>
        <dbReference type="ARBA" id="ARBA00022815"/>
    </source>
</evidence>
<evidence type="ECO:0000313" key="5">
    <source>
        <dbReference type="Ensembl" id="ENSMMOP00000009966.1"/>
    </source>
</evidence>
<feature type="chain" id="PRO_5018625921" description="Gastrin/cholecystokinin peptide hormone domain-containing protein" evidence="3">
    <location>
        <begin position="23"/>
        <end position="104"/>
    </location>
</feature>
<evidence type="ECO:0000256" key="1">
    <source>
        <dbReference type="ARBA" id="ARBA00022641"/>
    </source>
</evidence>
<protein>
    <recommendedName>
        <fullName evidence="4">Gastrin/cholecystokinin peptide hormone domain-containing protein</fullName>
    </recommendedName>
</protein>
<feature type="domain" description="Gastrin/cholecystokinin peptide hormone" evidence="4">
    <location>
        <begin position="37"/>
        <end position="104"/>
    </location>
</feature>
<dbReference type="GO" id="GO:0005184">
    <property type="term" value="F:neuropeptide hormone activity"/>
    <property type="evidence" value="ECO:0007669"/>
    <property type="project" value="InterPro"/>
</dbReference>
<dbReference type="PANTHER" id="PTHR10786:SF0">
    <property type="entry name" value="CHOLECYSTOKININ"/>
    <property type="match status" value="1"/>
</dbReference>
<dbReference type="PANTHER" id="PTHR10786">
    <property type="entry name" value="CHOLECYSTOKININ"/>
    <property type="match status" value="1"/>
</dbReference>
<evidence type="ECO:0000259" key="4">
    <source>
        <dbReference type="Pfam" id="PF00918"/>
    </source>
</evidence>
<organism evidence="5 6">
    <name type="scientific">Mola mola</name>
    <name type="common">Ocean sunfish</name>
    <name type="synonym">Tetraodon mola</name>
    <dbReference type="NCBI Taxonomy" id="94237"/>
    <lineage>
        <taxon>Eukaryota</taxon>
        <taxon>Metazoa</taxon>
        <taxon>Chordata</taxon>
        <taxon>Craniata</taxon>
        <taxon>Vertebrata</taxon>
        <taxon>Euteleostomi</taxon>
        <taxon>Actinopterygii</taxon>
        <taxon>Neopterygii</taxon>
        <taxon>Teleostei</taxon>
        <taxon>Neoteleostei</taxon>
        <taxon>Acanthomorphata</taxon>
        <taxon>Eupercaria</taxon>
        <taxon>Tetraodontiformes</taxon>
        <taxon>Molidae</taxon>
        <taxon>Mola</taxon>
    </lineage>
</organism>
<dbReference type="InterPro" id="IPR015499">
    <property type="entry name" value="CCK-like"/>
</dbReference>
<evidence type="ECO:0000256" key="3">
    <source>
        <dbReference type="SAM" id="SignalP"/>
    </source>
</evidence>
<keyword evidence="1" id="KW-0765">Sulfation</keyword>
<dbReference type="Ensembl" id="ENSMMOT00000010140.1">
    <property type="protein sequence ID" value="ENSMMOP00000009966.1"/>
    <property type="gene ID" value="ENSMMOG00000007713.1"/>
</dbReference>
<dbReference type="GO" id="GO:0005615">
    <property type="term" value="C:extracellular space"/>
    <property type="evidence" value="ECO:0007669"/>
    <property type="project" value="TreeGrafter"/>
</dbReference>
<reference evidence="5" key="1">
    <citation type="submission" date="2025-08" db="UniProtKB">
        <authorList>
            <consortium name="Ensembl"/>
        </authorList>
    </citation>
    <scope>IDENTIFICATION</scope>
</reference>
<dbReference type="Proteomes" id="UP000261620">
    <property type="component" value="Unplaced"/>
</dbReference>
<dbReference type="GO" id="GO:0030424">
    <property type="term" value="C:axon"/>
    <property type="evidence" value="ECO:0007669"/>
    <property type="project" value="TreeGrafter"/>
</dbReference>
<sequence>MSGKLIMVFTLSAALLLSSATSSPGEAAQADVMQRLLAKSERAGGRQQLTPHAARVERRTQLSEYEREIMTKQIMQAISGLMNSECMLDRDYQGWVDFGRRDTE</sequence>
<keyword evidence="3" id="KW-0732">Signal</keyword>
<reference evidence="5" key="2">
    <citation type="submission" date="2025-09" db="UniProtKB">
        <authorList>
            <consortium name="Ensembl"/>
        </authorList>
    </citation>
    <scope>IDENTIFICATION</scope>
</reference>
<accession>A0A3Q3W1N9</accession>
<dbReference type="AlphaFoldDB" id="A0A3Q3W1N9"/>
<dbReference type="GO" id="GO:0007586">
    <property type="term" value="P:digestion"/>
    <property type="evidence" value="ECO:0007669"/>
    <property type="project" value="InterPro"/>
</dbReference>
<dbReference type="OMA" id="LMNSECM"/>
<evidence type="ECO:0000313" key="6">
    <source>
        <dbReference type="Proteomes" id="UP000261620"/>
    </source>
</evidence>
<feature type="signal peptide" evidence="3">
    <location>
        <begin position="1"/>
        <end position="22"/>
    </location>
</feature>
<dbReference type="InterPro" id="IPR001651">
    <property type="entry name" value="Gastrin/CCK"/>
</dbReference>
<name>A0A3Q3W1N9_MOLML</name>